<comment type="caution">
    <text evidence="2">The sequence shown here is derived from an EMBL/GenBank/DDBJ whole genome shotgun (WGS) entry which is preliminary data.</text>
</comment>
<evidence type="ECO:0000313" key="2">
    <source>
        <dbReference type="EMBL" id="TMQ59543.1"/>
    </source>
</evidence>
<dbReference type="AlphaFoldDB" id="A0A538T7B0"/>
<dbReference type="EMBL" id="VBOW01000021">
    <property type="protein sequence ID" value="TMQ59543.1"/>
    <property type="molecule type" value="Genomic_DNA"/>
</dbReference>
<name>A0A538T7B0_UNCEI</name>
<feature type="chain" id="PRO_5022122503" description="T9SS type A sorting domain-containing protein" evidence="1">
    <location>
        <begin position="24"/>
        <end position="991"/>
    </location>
</feature>
<evidence type="ECO:0008006" key="4">
    <source>
        <dbReference type="Google" id="ProtNLM"/>
    </source>
</evidence>
<proteinExistence type="predicted"/>
<keyword evidence="1" id="KW-0732">Signal</keyword>
<sequence>MRCLRWLGAASLILTLTASEAAAAAKPAVGQDRPTGPRRAAKTIDNTTHMDVNNIDMVVTNHGSFAYDLVTGNAGFIYPKGSTHTAVFAAGPWIGAKVGGSVRIAVGEYSQEFVPGPMANGTFQTDNPRFKNYKIVRGNTTSFDYLNWPADMGAPVDSTGRPALLGDAMIWSVYNDADPSVHNNDAGFTAPLGVEIQQTTFAFNRAGALGNIIFVRYKMINKGGNTLDSMFISAWSDPDLGGFTDDLVGCDTTRSLGYIYNATNGDAQYGSRPPAVGYDFFRGPIVPTGTPGVFDTLGMTSFNKYINGTDPHSSQETYNYMLGLKPDGSPVHVNDDPLQPITKFQVPGDPVTSTGWLDSNPADRRLMLSTGPFTMAPGDSQEVTIAIIVGQGTDRLSSISDMKSKDDVAQVVFNLNFDICAPPPSPTVYVQPLNKGIRLVWGSEPAGFECINTALNQDFKFEGIRVWQMSSNSADATPTVVATFDNPDGVTNIYSDEFNSTSGAVQRELKVNATDSGLQFSLDITSDKIRGGNLINNKEYYFAVTAYAYDANNAPSYTVGGVPLGIVSEVLESARNPIRAAPKTSSAVFSLAATPVATGPLNPSGTVDVDQLVQSQITGHDYIVKLNNLEQWTLIDASAGDTLLVNQANVSGDFENPVVDGIMVRPTAPRGVAGIGELRADSTLTNMTPPSTDSTGTWHFNDFGGLGGFTPFFGHPKNHDYEIRVLADTTNFAWTYGSGEVSFVQTFKVPFEVWDLGFNSLNDPSDDVKMSIMARDRDLSGDWSQGDRFYIRNIPYALVDWDTTGGAPNPVTKSTDYVPDGSDQTLGNFQPAYNNPLYTLGWPPQTTIRVLAGRFTSADQYTFRTVKAGTAPGTVVGNDVNKIRAVPNPYYAHSQYELTQFDRVMKFTNIPASRRVTLRIFNLAGDLVRTITREATTSDQMANAEIQWNLNTDRNLPVASGVYIYRIEVEGVGAKTDRLAVFIEKERLDNF</sequence>
<dbReference type="Gene3D" id="2.60.40.4070">
    <property type="match status" value="1"/>
</dbReference>
<gene>
    <name evidence="2" type="ORF">E6K76_04490</name>
</gene>
<organism evidence="2 3">
    <name type="scientific">Eiseniibacteriota bacterium</name>
    <dbReference type="NCBI Taxonomy" id="2212470"/>
    <lineage>
        <taxon>Bacteria</taxon>
        <taxon>Candidatus Eiseniibacteriota</taxon>
    </lineage>
</organism>
<evidence type="ECO:0000313" key="3">
    <source>
        <dbReference type="Proteomes" id="UP000316852"/>
    </source>
</evidence>
<protein>
    <recommendedName>
        <fullName evidence="4">T9SS type A sorting domain-containing protein</fullName>
    </recommendedName>
</protein>
<dbReference type="Proteomes" id="UP000316852">
    <property type="component" value="Unassembled WGS sequence"/>
</dbReference>
<accession>A0A538T7B0</accession>
<evidence type="ECO:0000256" key="1">
    <source>
        <dbReference type="SAM" id="SignalP"/>
    </source>
</evidence>
<reference evidence="2 3" key="1">
    <citation type="journal article" date="2019" name="Nat. Microbiol.">
        <title>Mediterranean grassland soil C-N compound turnover is dependent on rainfall and depth, and is mediated by genomically divergent microorganisms.</title>
        <authorList>
            <person name="Diamond S."/>
            <person name="Andeer P.F."/>
            <person name="Li Z."/>
            <person name="Crits-Christoph A."/>
            <person name="Burstein D."/>
            <person name="Anantharaman K."/>
            <person name="Lane K.R."/>
            <person name="Thomas B.C."/>
            <person name="Pan C."/>
            <person name="Northen T.R."/>
            <person name="Banfield J.F."/>
        </authorList>
    </citation>
    <scope>NUCLEOTIDE SEQUENCE [LARGE SCALE GENOMIC DNA]</scope>
    <source>
        <strain evidence="2">WS_6</strain>
    </source>
</reference>
<feature type="signal peptide" evidence="1">
    <location>
        <begin position="1"/>
        <end position="23"/>
    </location>
</feature>